<evidence type="ECO:0000256" key="2">
    <source>
        <dbReference type="ARBA" id="ARBA00022840"/>
    </source>
</evidence>
<dbReference type="PROSITE" id="PS00455">
    <property type="entry name" value="AMP_BINDING"/>
    <property type="match status" value="1"/>
</dbReference>
<comment type="caution">
    <text evidence="5">The sequence shown here is derived from an EMBL/GenBank/DDBJ whole genome shotgun (WGS) entry which is preliminary data.</text>
</comment>
<feature type="compositionally biased region" description="Acidic residues" evidence="3">
    <location>
        <begin position="918"/>
        <end position="935"/>
    </location>
</feature>
<feature type="region of interest" description="Disordered" evidence="3">
    <location>
        <begin position="841"/>
        <end position="1144"/>
    </location>
</feature>
<keyword evidence="2" id="KW-0067">ATP-binding</keyword>
<proteinExistence type="predicted"/>
<feature type="compositionally biased region" description="Acidic residues" evidence="3">
    <location>
        <begin position="854"/>
        <end position="879"/>
    </location>
</feature>
<feature type="compositionally biased region" description="Acidic residues" evidence="3">
    <location>
        <begin position="886"/>
        <end position="903"/>
    </location>
</feature>
<feature type="compositionally biased region" description="Acidic residues" evidence="3">
    <location>
        <begin position="1014"/>
        <end position="1031"/>
    </location>
</feature>
<sequence>MGNATSTEARPDVGARAMEGTEDLSRGSGPVWRHHSAHAGLKKAAHDGVGTVFEAFEQGVRIAADRPFLGTRDRLPAAEDDAADAAPKYGDYAWTTYAEAKEMRDAIATALVARDMSCVVEDPDMPPAVWDFSKNALAEHVAAEPMWIPEETLSDLGAAAPAAATAAKSAAAATGAATASAAPASYLDVASGAAAADGSAAAVGGASSSAGPSTSPGTSPGVRFRAVASISKNRAELILLNHACYRQAWAMVPLYDTLGPDAMLHILGLTGTRTVFAAGEDAPKVIAAKEAAVARSAGSAGSAGAEAAAASSGGGPAGSGHDHVSEVSDADAARCAESLTTIVSFDPLSDDVVARASAVRISVLFWTDILAEGRAAVKAAAPVMATPAKPWDVECVCFTSGTTGVPKGVVLTHGAVVAAAAGPETLGLKGEMTVDDVYLSYLPYAHLFGRVLHCALIANGVQIGFYSGDARRIVDDLTRLRPTLFPSVPRLFNRIKDRLLSQAAAAGTVKSAAFAAGLSAKLANLRADGTISHSFWDWLVFDAVKPRVGLDRVRYMLTGSAPMAGETLETLRAVFGVPVLEGYGQTEDAGAAFMTSTDDQATTGHVGTCFPSVEAKLVSVPALDMRVSDTSHNGMPCRGRGEVWMRGPVLFRGYLRQPAKTRETLTPDGWLRTGDVGMWDSEGRLRIIGRAKQQFKLQQGEYVAPEKVEGVYCNAPLVQQCFLYGDSLKSHCVAVVVPDHEAVLAWAKAKGLRGETAEDVMRDHKEALRSELGAQMKAAGKEAGIKGFERAAAFRVEPVPWDVDNGMLTPTFKLKRPIAERKYKDVCAEMYKELDGADEAVTDVDGEAVSVGDGDADDDDDGEAEDDDDGEADDNDDGEAVSVGDGEADDDDDGEADDDDDGEAVSVGDGEAVSVGDGEADDDDDGEADDDDDGEAVSVGDGDADDDDDGEAVSVGDGEAVSVGDGEADDDDDGEAVSVGDGEAVSVGDGEADDDDDGEAVSVGDGEAVSVGDGEADDDDDGEADDEDDGEAVSVGDGEADDDDDGEAVSVGDGEADDDDDGEAVSVGDGEAVSVGDGEAVSVGDGEADDDDDGEAVSVGDGEADDDDDGEADDEDDGEAVSVGDGEAVSVGDGEADGDDDGEGVSVAVAVGEADTDAVGDGVREDDGVAVAEADAEGVPEGVVLEDGVAEGDERVTPYSS</sequence>
<dbReference type="Proteomes" id="UP000322899">
    <property type="component" value="Unassembled WGS sequence"/>
</dbReference>
<dbReference type="AlphaFoldDB" id="A0A5A8E3W4"/>
<feature type="compositionally biased region" description="Low complexity" evidence="3">
    <location>
        <begin position="1000"/>
        <end position="1013"/>
    </location>
</feature>
<dbReference type="OrthoDB" id="1700726at2759"/>
<dbReference type="GO" id="GO:0004467">
    <property type="term" value="F:long-chain fatty acid-CoA ligase activity"/>
    <property type="evidence" value="ECO:0007669"/>
    <property type="project" value="TreeGrafter"/>
</dbReference>
<reference evidence="5 6" key="1">
    <citation type="submission" date="2019-07" db="EMBL/GenBank/DDBJ databases">
        <title>Genomes of Cafeteria roenbergensis.</title>
        <authorList>
            <person name="Fischer M.G."/>
            <person name="Hackl T."/>
            <person name="Roman M."/>
        </authorList>
    </citation>
    <scope>NUCLEOTIDE SEQUENCE [LARGE SCALE GENOMIC DNA]</scope>
    <source>
        <strain evidence="5 6">E4-10P</strain>
    </source>
</reference>
<feature type="domain" description="AMP-dependent synthetase/ligase" evidence="4">
    <location>
        <begin position="226"/>
        <end position="655"/>
    </location>
</feature>
<dbReference type="InterPro" id="IPR042099">
    <property type="entry name" value="ANL_N_sf"/>
</dbReference>
<dbReference type="PANTHER" id="PTHR43272">
    <property type="entry name" value="LONG-CHAIN-FATTY-ACID--COA LIGASE"/>
    <property type="match status" value="1"/>
</dbReference>
<feature type="compositionally biased region" description="Acidic residues" evidence="3">
    <location>
        <begin position="1054"/>
        <end position="1063"/>
    </location>
</feature>
<feature type="compositionally biased region" description="Acidic residues" evidence="3">
    <location>
        <begin position="990"/>
        <end position="999"/>
    </location>
</feature>
<gene>
    <name evidence="5" type="ORF">FNF27_06231</name>
</gene>
<dbReference type="Gene3D" id="3.40.50.12780">
    <property type="entry name" value="N-terminal domain of ligase-like"/>
    <property type="match status" value="1"/>
</dbReference>
<dbReference type="SUPFAM" id="SSF56801">
    <property type="entry name" value="Acetyl-CoA synthetase-like"/>
    <property type="match status" value="1"/>
</dbReference>
<feature type="compositionally biased region" description="Acidic residues" evidence="3">
    <location>
        <begin position="942"/>
        <end position="951"/>
    </location>
</feature>
<feature type="compositionally biased region" description="Low complexity" evidence="3">
    <location>
        <begin position="1120"/>
        <end position="1133"/>
    </location>
</feature>
<dbReference type="PANTHER" id="PTHR43272:SF33">
    <property type="entry name" value="AMP-BINDING DOMAIN-CONTAINING PROTEIN-RELATED"/>
    <property type="match status" value="1"/>
</dbReference>
<organism evidence="5 6">
    <name type="scientific">Cafeteria roenbergensis</name>
    <name type="common">Marine flagellate</name>
    <dbReference type="NCBI Taxonomy" id="33653"/>
    <lineage>
        <taxon>Eukaryota</taxon>
        <taxon>Sar</taxon>
        <taxon>Stramenopiles</taxon>
        <taxon>Bigyra</taxon>
        <taxon>Opalozoa</taxon>
        <taxon>Bicosoecida</taxon>
        <taxon>Cafeteriaceae</taxon>
        <taxon>Cafeteria</taxon>
    </lineage>
</organism>
<feature type="region of interest" description="Disordered" evidence="3">
    <location>
        <begin position="306"/>
        <end position="326"/>
    </location>
</feature>
<dbReference type="GO" id="GO:0016020">
    <property type="term" value="C:membrane"/>
    <property type="evidence" value="ECO:0007669"/>
    <property type="project" value="TreeGrafter"/>
</dbReference>
<feature type="region of interest" description="Disordered" evidence="3">
    <location>
        <begin position="1"/>
        <end position="32"/>
    </location>
</feature>
<feature type="compositionally biased region" description="Low complexity" evidence="3">
    <location>
        <begin position="904"/>
        <end position="917"/>
    </location>
</feature>
<name>A0A5A8E3W4_CAFRO</name>
<dbReference type="GO" id="GO:0005524">
    <property type="term" value="F:ATP binding"/>
    <property type="evidence" value="ECO:0007669"/>
    <property type="project" value="UniProtKB-KW"/>
</dbReference>
<evidence type="ECO:0000313" key="5">
    <source>
        <dbReference type="EMBL" id="KAA0171724.1"/>
    </source>
</evidence>
<feature type="compositionally biased region" description="Acidic residues" evidence="3">
    <location>
        <begin position="966"/>
        <end position="975"/>
    </location>
</feature>
<feature type="compositionally biased region" description="Acidic residues" evidence="3">
    <location>
        <begin position="1134"/>
        <end position="1143"/>
    </location>
</feature>
<evidence type="ECO:0000256" key="3">
    <source>
        <dbReference type="SAM" id="MobiDB-lite"/>
    </source>
</evidence>
<feature type="compositionally biased region" description="Acidic residues" evidence="3">
    <location>
        <begin position="1102"/>
        <end position="1119"/>
    </location>
</feature>
<protein>
    <recommendedName>
        <fullName evidence="4">AMP-dependent synthetase/ligase domain-containing protein</fullName>
    </recommendedName>
</protein>
<feature type="compositionally biased region" description="Low complexity" evidence="3">
    <location>
        <begin position="976"/>
        <end position="989"/>
    </location>
</feature>
<dbReference type="GO" id="GO:0005783">
    <property type="term" value="C:endoplasmic reticulum"/>
    <property type="evidence" value="ECO:0007669"/>
    <property type="project" value="TreeGrafter"/>
</dbReference>
<dbReference type="EMBL" id="VLTO01000052">
    <property type="protein sequence ID" value="KAA0171724.1"/>
    <property type="molecule type" value="Genomic_DNA"/>
</dbReference>
<feature type="compositionally biased region" description="Acidic residues" evidence="3">
    <location>
        <begin position="1086"/>
        <end position="1095"/>
    </location>
</feature>
<feature type="compositionally biased region" description="Acidic residues" evidence="3">
    <location>
        <begin position="1038"/>
        <end position="1047"/>
    </location>
</feature>
<feature type="compositionally biased region" description="Low complexity" evidence="3">
    <location>
        <begin position="952"/>
        <end position="965"/>
    </location>
</feature>
<evidence type="ECO:0000259" key="4">
    <source>
        <dbReference type="Pfam" id="PF00501"/>
    </source>
</evidence>
<evidence type="ECO:0000256" key="1">
    <source>
        <dbReference type="ARBA" id="ARBA00022741"/>
    </source>
</evidence>
<evidence type="ECO:0000313" key="6">
    <source>
        <dbReference type="Proteomes" id="UP000322899"/>
    </source>
</evidence>
<accession>A0A5A8E3W4</accession>
<dbReference type="InterPro" id="IPR020845">
    <property type="entry name" value="AMP-binding_CS"/>
</dbReference>
<keyword evidence="1" id="KW-0547">Nucleotide-binding</keyword>
<dbReference type="Pfam" id="PF00501">
    <property type="entry name" value="AMP-binding"/>
    <property type="match status" value="1"/>
</dbReference>
<dbReference type="InterPro" id="IPR000873">
    <property type="entry name" value="AMP-dep_synth/lig_dom"/>
</dbReference>